<evidence type="ECO:0000313" key="3">
    <source>
        <dbReference type="Proteomes" id="UP000281553"/>
    </source>
</evidence>
<proteinExistence type="predicted"/>
<evidence type="ECO:0000313" key="2">
    <source>
        <dbReference type="EMBL" id="VDN29465.1"/>
    </source>
</evidence>
<dbReference type="PANTHER" id="PTHR46850">
    <property type="entry name" value="CHROMODOMAIN-HELICASE-DNA-BINDING PROTEIN 9"/>
    <property type="match status" value="1"/>
</dbReference>
<accession>A0A3P7MIV6</accession>
<reference evidence="2 3" key="1">
    <citation type="submission" date="2018-11" db="EMBL/GenBank/DDBJ databases">
        <authorList>
            <consortium name="Pathogen Informatics"/>
        </authorList>
    </citation>
    <scope>NUCLEOTIDE SEQUENCE [LARGE SCALE GENOMIC DNA]</scope>
</reference>
<dbReference type="EMBL" id="UYRU01078767">
    <property type="protein sequence ID" value="VDN29465.1"/>
    <property type="molecule type" value="Genomic_DNA"/>
</dbReference>
<name>A0A3P7MIV6_DIBLA</name>
<dbReference type="AlphaFoldDB" id="A0A3P7MIV6"/>
<dbReference type="OrthoDB" id="9219481at2759"/>
<protein>
    <submittedName>
        <fullName evidence="2">Uncharacterized protein</fullName>
    </submittedName>
</protein>
<dbReference type="InterPro" id="IPR051493">
    <property type="entry name" value="CHD"/>
</dbReference>
<dbReference type="Proteomes" id="UP000281553">
    <property type="component" value="Unassembled WGS sequence"/>
</dbReference>
<sequence length="167" mass="18235">MTLERWPPAQMGKKEVEDLLKKGAYGALMEDDKAGDEFCEEDIDQILQSRSHVIQLEQGEKNSTFSKATFSISDTRNDIALDDPDFWQKWAKKAGVEEAGLEFEAENSSNAYSSGDDDNGSVSRGNSGKGGGGNGRKHNRRRSRRHGLPRSASALVDGAWTEGGVGQ</sequence>
<evidence type="ECO:0000256" key="1">
    <source>
        <dbReference type="SAM" id="MobiDB-lite"/>
    </source>
</evidence>
<feature type="non-terminal residue" evidence="2">
    <location>
        <position position="167"/>
    </location>
</feature>
<keyword evidence="3" id="KW-1185">Reference proteome</keyword>
<gene>
    <name evidence="2" type="ORF">DILT_LOCUS15374</name>
</gene>
<organism evidence="2 3">
    <name type="scientific">Dibothriocephalus latus</name>
    <name type="common">Fish tapeworm</name>
    <name type="synonym">Diphyllobothrium latum</name>
    <dbReference type="NCBI Taxonomy" id="60516"/>
    <lineage>
        <taxon>Eukaryota</taxon>
        <taxon>Metazoa</taxon>
        <taxon>Spiralia</taxon>
        <taxon>Lophotrochozoa</taxon>
        <taxon>Platyhelminthes</taxon>
        <taxon>Cestoda</taxon>
        <taxon>Eucestoda</taxon>
        <taxon>Diphyllobothriidea</taxon>
        <taxon>Diphyllobothriidae</taxon>
        <taxon>Dibothriocephalus</taxon>
    </lineage>
</organism>
<dbReference type="PANTHER" id="PTHR46850:SF1">
    <property type="entry name" value="CHROMODOMAIN-HELICASE-DNA-BINDING PROTEIN 9"/>
    <property type="match status" value="1"/>
</dbReference>
<feature type="region of interest" description="Disordered" evidence="1">
    <location>
        <begin position="101"/>
        <end position="167"/>
    </location>
</feature>
<feature type="compositionally biased region" description="Basic residues" evidence="1">
    <location>
        <begin position="135"/>
        <end position="148"/>
    </location>
</feature>